<keyword evidence="1" id="KW-0812">Transmembrane</keyword>
<organism evidence="2 3">
    <name type="scientific">Acer negundo</name>
    <name type="common">Box elder</name>
    <dbReference type="NCBI Taxonomy" id="4023"/>
    <lineage>
        <taxon>Eukaryota</taxon>
        <taxon>Viridiplantae</taxon>
        <taxon>Streptophyta</taxon>
        <taxon>Embryophyta</taxon>
        <taxon>Tracheophyta</taxon>
        <taxon>Spermatophyta</taxon>
        <taxon>Magnoliopsida</taxon>
        <taxon>eudicotyledons</taxon>
        <taxon>Gunneridae</taxon>
        <taxon>Pentapetalae</taxon>
        <taxon>rosids</taxon>
        <taxon>malvids</taxon>
        <taxon>Sapindales</taxon>
        <taxon>Sapindaceae</taxon>
        <taxon>Hippocastanoideae</taxon>
        <taxon>Acereae</taxon>
        <taxon>Acer</taxon>
    </lineage>
</organism>
<comment type="caution">
    <text evidence="2">The sequence shown here is derived from an EMBL/GenBank/DDBJ whole genome shotgun (WGS) entry which is preliminary data.</text>
</comment>
<feature type="transmembrane region" description="Helical" evidence="1">
    <location>
        <begin position="102"/>
        <end position="127"/>
    </location>
</feature>
<dbReference type="Proteomes" id="UP001064489">
    <property type="component" value="Chromosome 1"/>
</dbReference>
<evidence type="ECO:0000256" key="1">
    <source>
        <dbReference type="SAM" id="Phobius"/>
    </source>
</evidence>
<accession>A0AAD5JFJ4</accession>
<feature type="transmembrane region" description="Helical" evidence="1">
    <location>
        <begin position="78"/>
        <end position="96"/>
    </location>
</feature>
<keyword evidence="1" id="KW-0472">Membrane</keyword>
<evidence type="ECO:0000313" key="2">
    <source>
        <dbReference type="EMBL" id="KAI9196670.1"/>
    </source>
</evidence>
<sequence length="128" mass="14471">MARNEEKAQSMRNRFITLKAEEKKKPRGATPYFKELKAKRRTDVVKLWQQGQVERVEEPSQQQWHQELNHFLRKTKRIALVMAFFSAATVSAQDLAPSSTPAVGAGVSLPVFDVIIGFFLDVSALALI</sequence>
<keyword evidence="1" id="KW-1133">Transmembrane helix</keyword>
<keyword evidence="3" id="KW-1185">Reference proteome</keyword>
<dbReference type="EMBL" id="JAJSOW010000003">
    <property type="protein sequence ID" value="KAI9196670.1"/>
    <property type="molecule type" value="Genomic_DNA"/>
</dbReference>
<dbReference type="AlphaFoldDB" id="A0AAD5JFJ4"/>
<reference evidence="2" key="1">
    <citation type="journal article" date="2022" name="Plant J.">
        <title>Strategies of tolerance reflected in two North American maple genomes.</title>
        <authorList>
            <person name="McEvoy S.L."/>
            <person name="Sezen U.U."/>
            <person name="Trouern-Trend A."/>
            <person name="McMahon S.M."/>
            <person name="Schaberg P.G."/>
            <person name="Yang J."/>
            <person name="Wegrzyn J.L."/>
            <person name="Swenson N.G."/>
        </authorList>
    </citation>
    <scope>NUCLEOTIDE SEQUENCE</scope>
    <source>
        <strain evidence="2">91603</strain>
    </source>
</reference>
<evidence type="ECO:0000313" key="3">
    <source>
        <dbReference type="Proteomes" id="UP001064489"/>
    </source>
</evidence>
<protein>
    <submittedName>
        <fullName evidence="2">Uncharacterized protein</fullName>
    </submittedName>
</protein>
<reference evidence="2" key="2">
    <citation type="submission" date="2023-02" db="EMBL/GenBank/DDBJ databases">
        <authorList>
            <person name="Swenson N.G."/>
            <person name="Wegrzyn J.L."/>
            <person name="Mcevoy S.L."/>
        </authorList>
    </citation>
    <scope>NUCLEOTIDE SEQUENCE</scope>
    <source>
        <strain evidence="2">91603</strain>
        <tissue evidence="2">Leaf</tissue>
    </source>
</reference>
<name>A0AAD5JFJ4_ACENE</name>
<gene>
    <name evidence="2" type="ORF">LWI28_025937</name>
</gene>
<proteinExistence type="predicted"/>